<reference evidence="1" key="1">
    <citation type="submission" date="2022-05" db="EMBL/GenBank/DDBJ databases">
        <authorList>
            <person name="Oliphant S.A."/>
            <person name="Watson-Haigh N.S."/>
            <person name="Sumby K.M."/>
            <person name="Gardner J.M."/>
            <person name="Jiranek V."/>
        </authorList>
    </citation>
    <scope>NUCLEOTIDE SEQUENCE</scope>
    <source>
        <strain evidence="1">KI16_H9</strain>
    </source>
</reference>
<evidence type="ECO:0000313" key="2">
    <source>
        <dbReference type="Proteomes" id="UP001056707"/>
    </source>
</evidence>
<name>A0ABY5BN75_9LACO</name>
<dbReference type="Proteomes" id="UP001056707">
    <property type="component" value="Chromosome"/>
</dbReference>
<dbReference type="EMBL" id="CP097116">
    <property type="protein sequence ID" value="USS85025.1"/>
    <property type="molecule type" value="Genomic_DNA"/>
</dbReference>
<evidence type="ECO:0000313" key="1">
    <source>
        <dbReference type="EMBL" id="USS85025.1"/>
    </source>
</evidence>
<dbReference type="RefSeq" id="WP_252749920.1">
    <property type="nucleotide sequence ID" value="NZ_CP097116.1"/>
</dbReference>
<organism evidence="1 2">
    <name type="scientific">Fructilactobacillus myrtifloralis</name>
    <dbReference type="NCBI Taxonomy" id="2940301"/>
    <lineage>
        <taxon>Bacteria</taxon>
        <taxon>Bacillati</taxon>
        <taxon>Bacillota</taxon>
        <taxon>Bacilli</taxon>
        <taxon>Lactobacillales</taxon>
        <taxon>Lactobacillaceae</taxon>
        <taxon>Fructilactobacillus</taxon>
    </lineage>
</organism>
<protein>
    <submittedName>
        <fullName evidence="1">Uncharacterized protein</fullName>
    </submittedName>
</protein>
<keyword evidence="2" id="KW-1185">Reference proteome</keyword>
<gene>
    <name evidence="1" type="ORF">M3M35_06975</name>
</gene>
<proteinExistence type="predicted"/>
<accession>A0ABY5BN75</accession>
<sequence>MLIELERLARLLLLLAALADSEALTDSMLLDVEALFEAADVLAEALSL</sequence>